<proteinExistence type="predicted"/>
<dbReference type="EMBL" id="CP059693">
    <property type="protein sequence ID" value="WDE09844.1"/>
    <property type="molecule type" value="Genomic_DNA"/>
</dbReference>
<sequence length="136" mass="15524">MSALHWNEARGRHFHFSQAYFYNESYTFVLRDKVFPYQNLTDLKGLTGIYLGGSSFGEDFDGFIREKKLQQRQWHTTIVALPTPLVALTVHFAVSKKSPCAALLPGINREIKRAQADGTLTKLIEKHRQKSGKKGR</sequence>
<keyword evidence="2" id="KW-1185">Reference proteome</keyword>
<evidence type="ECO:0000313" key="2">
    <source>
        <dbReference type="Proteomes" id="UP001215231"/>
    </source>
</evidence>
<evidence type="ECO:0008006" key="3">
    <source>
        <dbReference type="Google" id="ProtNLM"/>
    </source>
</evidence>
<evidence type="ECO:0000313" key="1">
    <source>
        <dbReference type="EMBL" id="WDE09844.1"/>
    </source>
</evidence>
<dbReference type="SUPFAM" id="SSF53850">
    <property type="entry name" value="Periplasmic binding protein-like II"/>
    <property type="match status" value="1"/>
</dbReference>
<reference evidence="1 2" key="1">
    <citation type="journal article" date="2022" name="Mar. Drugs">
        <title>Bioassay-Guided Fractionation Leads to the Detection of Cholic Acid Generated by the Rare Thalassomonas sp.</title>
        <authorList>
            <person name="Pheiffer F."/>
            <person name="Schneider Y.K."/>
            <person name="Hansen E.H."/>
            <person name="Andersen J.H."/>
            <person name="Isaksson J."/>
            <person name="Busche T."/>
            <person name="R C."/>
            <person name="Kalinowski J."/>
            <person name="Zyl L.V."/>
            <person name="Trindade M."/>
        </authorList>
    </citation>
    <scope>NUCLEOTIDE SEQUENCE [LARGE SCALE GENOMIC DNA]</scope>
    <source>
        <strain evidence="1 2">A5K-61T</strain>
    </source>
</reference>
<dbReference type="Proteomes" id="UP001215231">
    <property type="component" value="Chromosome"/>
</dbReference>
<accession>A0ABY7V855</accession>
<organism evidence="1 2">
    <name type="scientific">Thalassomonas haliotis</name>
    <dbReference type="NCBI Taxonomy" id="485448"/>
    <lineage>
        <taxon>Bacteria</taxon>
        <taxon>Pseudomonadati</taxon>
        <taxon>Pseudomonadota</taxon>
        <taxon>Gammaproteobacteria</taxon>
        <taxon>Alteromonadales</taxon>
        <taxon>Colwelliaceae</taxon>
        <taxon>Thalassomonas</taxon>
    </lineage>
</organism>
<name>A0ABY7V855_9GAMM</name>
<gene>
    <name evidence="1" type="ORF">H3N35_16130</name>
</gene>
<protein>
    <recommendedName>
        <fullName evidence="3">Solute-binding protein family 3/N-terminal domain-containing protein</fullName>
    </recommendedName>
</protein>